<keyword evidence="7" id="KW-1185">Reference proteome</keyword>
<name>A0ABM1BIY6_LIMPO</name>
<evidence type="ECO:0000259" key="6">
    <source>
        <dbReference type="PROSITE" id="PS50157"/>
    </source>
</evidence>
<dbReference type="GeneID" id="106467143"/>
<evidence type="ECO:0000256" key="1">
    <source>
        <dbReference type="ARBA" id="ARBA00022723"/>
    </source>
</evidence>
<keyword evidence="1" id="KW-0479">Metal-binding</keyword>
<dbReference type="PROSITE" id="PS50157">
    <property type="entry name" value="ZINC_FINGER_C2H2_2"/>
    <property type="match status" value="3"/>
</dbReference>
<evidence type="ECO:0000313" key="8">
    <source>
        <dbReference type="RefSeq" id="XP_013782918.1"/>
    </source>
</evidence>
<feature type="domain" description="C2H2-type" evidence="6">
    <location>
        <begin position="354"/>
        <end position="379"/>
    </location>
</feature>
<sequence>MVIGQETMLDNVGQYSLKMTIGLGTMLDNMWQDIESILLSDVTPDPRYSNTLASLPAPLQVDVQQREDDTSTHPITVPSHFYNQQTQGGFCVPSCMNNTSFMNSFDFQKLKPNYGDQYSVKAQEELETVNLYYNENMGHYIPVSQHNSKPQYYVDINGSHDQNMAISYSRPWSYGQPGSVFSVSSQMSPPSSPENCGGQQYPQTNVLFETVSHQVTSGRIPVTYSWPSHIAFNTINYSSPNMQMVTPPSSPNLGELLVNGTASYGSSVPGILPPPPIKPRRGRRSSGRKKITVHTCSHPGCSKTYTKSSHLKAHLRTHTGEKPYQCSWKGCGWRFARSDELTRHYRKHTGDRPFQCRLCERAFSRSDHLSLHMKRHTVV</sequence>
<dbReference type="InterPro" id="IPR013087">
    <property type="entry name" value="Znf_C2H2_type"/>
</dbReference>
<feature type="domain" description="C2H2-type" evidence="6">
    <location>
        <begin position="324"/>
        <end position="353"/>
    </location>
</feature>
<dbReference type="SUPFAM" id="SSF57667">
    <property type="entry name" value="beta-beta-alpha zinc fingers"/>
    <property type="match status" value="2"/>
</dbReference>
<dbReference type="PANTHER" id="PTHR23235">
    <property type="entry name" value="KRUEPPEL-LIKE TRANSCRIPTION FACTOR"/>
    <property type="match status" value="1"/>
</dbReference>
<evidence type="ECO:0000256" key="3">
    <source>
        <dbReference type="ARBA" id="ARBA00022833"/>
    </source>
</evidence>
<proteinExistence type="predicted"/>
<feature type="compositionally biased region" description="Basic residues" evidence="5">
    <location>
        <begin position="278"/>
        <end position="292"/>
    </location>
</feature>
<evidence type="ECO:0000256" key="4">
    <source>
        <dbReference type="PROSITE-ProRule" id="PRU00042"/>
    </source>
</evidence>
<evidence type="ECO:0000256" key="5">
    <source>
        <dbReference type="SAM" id="MobiDB-lite"/>
    </source>
</evidence>
<protein>
    <submittedName>
        <fullName evidence="8">Krueppel-like factor 5</fullName>
    </submittedName>
</protein>
<feature type="domain" description="C2H2-type" evidence="6">
    <location>
        <begin position="294"/>
        <end position="323"/>
    </location>
</feature>
<keyword evidence="3" id="KW-0862">Zinc</keyword>
<organism evidence="7 8">
    <name type="scientific">Limulus polyphemus</name>
    <name type="common">Atlantic horseshoe crab</name>
    <dbReference type="NCBI Taxonomy" id="6850"/>
    <lineage>
        <taxon>Eukaryota</taxon>
        <taxon>Metazoa</taxon>
        <taxon>Ecdysozoa</taxon>
        <taxon>Arthropoda</taxon>
        <taxon>Chelicerata</taxon>
        <taxon>Merostomata</taxon>
        <taxon>Xiphosura</taxon>
        <taxon>Limulidae</taxon>
        <taxon>Limulus</taxon>
    </lineage>
</organism>
<gene>
    <name evidence="8" type="primary">LOC106467143</name>
</gene>
<evidence type="ECO:0000256" key="2">
    <source>
        <dbReference type="ARBA" id="ARBA00022771"/>
    </source>
</evidence>
<reference evidence="8" key="1">
    <citation type="submission" date="2025-08" db="UniProtKB">
        <authorList>
            <consortium name="RefSeq"/>
        </authorList>
    </citation>
    <scope>IDENTIFICATION</scope>
    <source>
        <tissue evidence="8">Muscle</tissue>
    </source>
</reference>
<keyword evidence="2 4" id="KW-0863">Zinc-finger</keyword>
<feature type="region of interest" description="Disordered" evidence="5">
    <location>
        <begin position="267"/>
        <end position="293"/>
    </location>
</feature>
<dbReference type="PROSITE" id="PS00028">
    <property type="entry name" value="ZINC_FINGER_C2H2_1"/>
    <property type="match status" value="3"/>
</dbReference>
<dbReference type="Proteomes" id="UP000694941">
    <property type="component" value="Unplaced"/>
</dbReference>
<dbReference type="SMART" id="SM00355">
    <property type="entry name" value="ZnF_C2H2"/>
    <property type="match status" value="3"/>
</dbReference>
<dbReference type="InterPro" id="IPR036236">
    <property type="entry name" value="Znf_C2H2_sf"/>
</dbReference>
<dbReference type="Pfam" id="PF00096">
    <property type="entry name" value="zf-C2H2"/>
    <property type="match status" value="3"/>
</dbReference>
<evidence type="ECO:0000313" key="7">
    <source>
        <dbReference type="Proteomes" id="UP000694941"/>
    </source>
</evidence>
<accession>A0ABM1BIY6</accession>
<dbReference type="RefSeq" id="XP_013782918.1">
    <property type="nucleotide sequence ID" value="XM_013927464.1"/>
</dbReference>
<dbReference type="Gene3D" id="3.30.160.60">
    <property type="entry name" value="Classic Zinc Finger"/>
    <property type="match status" value="3"/>
</dbReference>
<dbReference type="PANTHER" id="PTHR23235:SF158">
    <property type="entry name" value="C2H2-TYPE DOMAIN-CONTAINING PROTEIN"/>
    <property type="match status" value="1"/>
</dbReference>